<dbReference type="EMBL" id="JACHNB010000001">
    <property type="protein sequence ID" value="MBB4738490.1"/>
    <property type="molecule type" value="Genomic_DNA"/>
</dbReference>
<dbReference type="PANTHER" id="PTHR35007">
    <property type="entry name" value="INTEGRAL MEMBRANE PROTEIN-RELATED"/>
    <property type="match status" value="1"/>
</dbReference>
<dbReference type="PANTHER" id="PTHR35007:SF4">
    <property type="entry name" value="CONSERVED TRANSMEMBRANE PROTEIN-RELATED"/>
    <property type="match status" value="1"/>
</dbReference>
<organism evidence="2 3">
    <name type="scientific">Actinoplanes octamycinicus</name>
    <dbReference type="NCBI Taxonomy" id="135948"/>
    <lineage>
        <taxon>Bacteria</taxon>
        <taxon>Bacillati</taxon>
        <taxon>Actinomycetota</taxon>
        <taxon>Actinomycetes</taxon>
        <taxon>Micromonosporales</taxon>
        <taxon>Micromonosporaceae</taxon>
        <taxon>Actinoplanes</taxon>
    </lineage>
</organism>
<evidence type="ECO:0000313" key="3">
    <source>
        <dbReference type="Proteomes" id="UP000546162"/>
    </source>
</evidence>
<keyword evidence="1" id="KW-0472">Membrane</keyword>
<accession>A0A7W7GUE9</accession>
<reference evidence="2 3" key="1">
    <citation type="submission" date="2020-08" db="EMBL/GenBank/DDBJ databases">
        <title>Sequencing the genomes of 1000 actinobacteria strains.</title>
        <authorList>
            <person name="Klenk H.-P."/>
        </authorList>
    </citation>
    <scope>NUCLEOTIDE SEQUENCE [LARGE SCALE GENOMIC DNA]</scope>
    <source>
        <strain evidence="2 3">DSM 45809</strain>
    </source>
</reference>
<sequence length="257" mass="26329">MIEMLVPALCLFGCATVVMWPRRGVLARLGGRRRRPAIHLGRRVRMPVVRGRRAVLGVAGTAAVVGLLLGGPVAALVGAVYGGLGVQEWDRRQVAKQVAVRRAASLDRMTALVADLRAGLPPASVAVRTGASGSVPTDGAAARPAADARLARLAGAVWQLAEQTGAPAADLLGRIEADARAADRASAAAGARAAGAQTTAVVLAVLPVAGVAVGYAMGIDPLRILLHTPFGAGCAAGALLLQCGGLWWTRRLMSRVR</sequence>
<dbReference type="AlphaFoldDB" id="A0A7W7GUE9"/>
<keyword evidence="1" id="KW-0812">Transmembrane</keyword>
<feature type="transmembrane region" description="Helical" evidence="1">
    <location>
        <begin position="224"/>
        <end position="248"/>
    </location>
</feature>
<gene>
    <name evidence="2" type="ORF">BJY16_001949</name>
</gene>
<feature type="transmembrane region" description="Helical" evidence="1">
    <location>
        <begin position="54"/>
        <end position="84"/>
    </location>
</feature>
<dbReference type="Proteomes" id="UP000546162">
    <property type="component" value="Unassembled WGS sequence"/>
</dbReference>
<comment type="caution">
    <text evidence="2">The sequence shown here is derived from an EMBL/GenBank/DDBJ whole genome shotgun (WGS) entry which is preliminary data.</text>
</comment>
<proteinExistence type="predicted"/>
<dbReference type="RefSeq" id="WP_239177135.1">
    <property type="nucleotide sequence ID" value="NZ_BAABFG010000005.1"/>
</dbReference>
<keyword evidence="3" id="KW-1185">Reference proteome</keyword>
<name>A0A7W7GUE9_9ACTN</name>
<protein>
    <submittedName>
        <fullName evidence="2">Tight adherence protein B</fullName>
    </submittedName>
</protein>
<evidence type="ECO:0000256" key="1">
    <source>
        <dbReference type="SAM" id="Phobius"/>
    </source>
</evidence>
<keyword evidence="1" id="KW-1133">Transmembrane helix</keyword>
<evidence type="ECO:0000313" key="2">
    <source>
        <dbReference type="EMBL" id="MBB4738490.1"/>
    </source>
</evidence>